<comment type="caution">
    <text evidence="1">The sequence shown here is derived from an EMBL/GenBank/DDBJ whole genome shotgun (WGS) entry which is preliminary data.</text>
</comment>
<dbReference type="AlphaFoldDB" id="A0A226HQ78"/>
<evidence type="ECO:0008006" key="3">
    <source>
        <dbReference type="Google" id="ProtNLM"/>
    </source>
</evidence>
<sequence length="136" mass="15747">MGGVCYDAAAYVSHLLHPDIIKRYHLESIRGQHWPDFFDKNFEYRRIWKGNDINRGNLLIFCRNEEPFHAAIAVGGTCIRSVNGGTLGTSWDYEVNLKTVFKERLESGAYVLGNDKVKVYIYICEICFVINIEYKF</sequence>
<organism evidence="1 2">
    <name type="scientific">Flavobacterium hercynium</name>
    <dbReference type="NCBI Taxonomy" id="387094"/>
    <lineage>
        <taxon>Bacteria</taxon>
        <taxon>Pseudomonadati</taxon>
        <taxon>Bacteroidota</taxon>
        <taxon>Flavobacteriia</taxon>
        <taxon>Flavobacteriales</taxon>
        <taxon>Flavobacteriaceae</taxon>
        <taxon>Flavobacterium</taxon>
    </lineage>
</organism>
<reference evidence="1 2" key="1">
    <citation type="submission" date="2016-11" db="EMBL/GenBank/DDBJ databases">
        <title>Whole genomes of Flavobacteriaceae.</title>
        <authorList>
            <person name="Stine C."/>
            <person name="Li C."/>
            <person name="Tadesse D."/>
        </authorList>
    </citation>
    <scope>NUCLEOTIDE SEQUENCE [LARGE SCALE GENOMIC DNA]</scope>
    <source>
        <strain evidence="1 2">DSM 18292</strain>
    </source>
</reference>
<dbReference type="Proteomes" id="UP000198345">
    <property type="component" value="Unassembled WGS sequence"/>
</dbReference>
<dbReference type="EMBL" id="MUGW01000002">
    <property type="protein sequence ID" value="OXA96355.1"/>
    <property type="molecule type" value="Genomic_DNA"/>
</dbReference>
<gene>
    <name evidence="1" type="ORF">B0A66_01265</name>
</gene>
<name>A0A226HQ78_9FLAO</name>
<keyword evidence="2" id="KW-1185">Reference proteome</keyword>
<evidence type="ECO:0000313" key="2">
    <source>
        <dbReference type="Proteomes" id="UP000198345"/>
    </source>
</evidence>
<protein>
    <recommendedName>
        <fullName evidence="3">NlpC/P60 domain-containing protein</fullName>
    </recommendedName>
</protein>
<accession>A0A226HQ78</accession>
<evidence type="ECO:0000313" key="1">
    <source>
        <dbReference type="EMBL" id="OXA96355.1"/>
    </source>
</evidence>
<proteinExistence type="predicted"/>